<organism evidence="1 2">
    <name type="scientific">Candidatus Anoxymicrobium japonicum</name>
    <dbReference type="NCBI Taxonomy" id="2013648"/>
    <lineage>
        <taxon>Bacteria</taxon>
        <taxon>Bacillati</taxon>
        <taxon>Actinomycetota</taxon>
        <taxon>Candidatus Geothermincolia</taxon>
        <taxon>Candidatus Geothermincolales</taxon>
        <taxon>Candidatus Anoxymicrobiaceae</taxon>
        <taxon>Candidatus Anoxymicrobium</taxon>
    </lineage>
</organism>
<dbReference type="EMBL" id="PHEX01000098">
    <property type="protein sequence ID" value="PKQ27443.1"/>
    <property type="molecule type" value="Genomic_DNA"/>
</dbReference>
<dbReference type="Proteomes" id="UP000233654">
    <property type="component" value="Unassembled WGS sequence"/>
</dbReference>
<sequence>MFTSVYSKKPEYAATKPDIQAKGHVRAPSIPGNIRINLTKDHAGRASSADRLARIDGAIPEYTANVPSTSR</sequence>
<protein>
    <submittedName>
        <fullName evidence="1">Uncharacterized protein</fullName>
    </submittedName>
</protein>
<evidence type="ECO:0000313" key="1">
    <source>
        <dbReference type="EMBL" id="PKQ27443.1"/>
    </source>
</evidence>
<gene>
    <name evidence="1" type="ORF">CVT63_07965</name>
</gene>
<comment type="caution">
    <text evidence="1">The sequence shown here is derived from an EMBL/GenBank/DDBJ whole genome shotgun (WGS) entry which is preliminary data.</text>
</comment>
<dbReference type="AlphaFoldDB" id="A0A2N3G3Y2"/>
<reference evidence="1 2" key="1">
    <citation type="journal article" date="2017" name="ISME J.">
        <title>Potential for microbial H2 and metal transformations associated with novel bacteria and archaea in deep terrestrial subsurface sediments.</title>
        <authorList>
            <person name="Hernsdorf A.W."/>
            <person name="Amano Y."/>
            <person name="Miyakawa K."/>
            <person name="Ise K."/>
            <person name="Suzuki Y."/>
            <person name="Anantharaman K."/>
            <person name="Probst A."/>
            <person name="Burstein D."/>
            <person name="Thomas B.C."/>
            <person name="Banfield J.F."/>
        </authorList>
    </citation>
    <scope>NUCLEOTIDE SEQUENCE [LARGE SCALE GENOMIC DNA]</scope>
    <source>
        <strain evidence="1">HGW-Actinobacteria-3</strain>
    </source>
</reference>
<proteinExistence type="predicted"/>
<evidence type="ECO:0000313" key="2">
    <source>
        <dbReference type="Proteomes" id="UP000233654"/>
    </source>
</evidence>
<name>A0A2N3G3Y2_9ACTN</name>
<accession>A0A2N3G3Y2</accession>